<comment type="caution">
    <text evidence="6">The sequence shown here is derived from an EMBL/GenBank/DDBJ whole genome shotgun (WGS) entry which is preliminary data.</text>
</comment>
<dbReference type="RefSeq" id="WP_202202777.1">
    <property type="nucleotide sequence ID" value="NZ_BAAATO010000018.1"/>
</dbReference>
<evidence type="ECO:0000256" key="2">
    <source>
        <dbReference type="ARBA" id="ARBA00022692"/>
    </source>
</evidence>
<feature type="transmembrane region" description="Helical" evidence="5">
    <location>
        <begin position="48"/>
        <end position="67"/>
    </location>
</feature>
<dbReference type="Proteomes" id="UP000608522">
    <property type="component" value="Unassembled WGS sequence"/>
</dbReference>
<comment type="subcellular location">
    <subcellularLocation>
        <location evidence="1">Membrane</location>
        <topology evidence="1">Multi-pass membrane protein</topology>
    </subcellularLocation>
</comment>
<organism evidence="6 7">
    <name type="scientific">Streptomyces spororaveus</name>
    <dbReference type="NCBI Taxonomy" id="284039"/>
    <lineage>
        <taxon>Bacteria</taxon>
        <taxon>Bacillati</taxon>
        <taxon>Actinomycetota</taxon>
        <taxon>Actinomycetes</taxon>
        <taxon>Kitasatosporales</taxon>
        <taxon>Streptomycetaceae</taxon>
        <taxon>Streptomyces</taxon>
    </lineage>
</organism>
<evidence type="ECO:0000313" key="6">
    <source>
        <dbReference type="EMBL" id="GHI81689.1"/>
    </source>
</evidence>
<feature type="transmembrane region" description="Helical" evidence="5">
    <location>
        <begin position="265"/>
        <end position="284"/>
    </location>
</feature>
<keyword evidence="3 5" id="KW-1133">Transmembrane helix</keyword>
<sequence>MTATQTPVAASIRPRPKMISYLRLAKARVYHYVYGWALGLLLLRSDGFLSGGTPLAMAFMLVGTLAIQWSASAADDVSGFLNGSDARNYAGRPLVTRVRKPLLTGALTSPEAIGFAVVTWIGGILTISLAAGVLDWRVPLPAMVVAFSVPALAVQYSCGLKLSYRPLGLESTIFFTGVCTVLVPYWFAAGTVSRETLLMSALFGLWLLLVVSYGNASDRAGDAAVSRKTLAVVLPPLAFAVVLHVLVAVNAVLLVLLFTTTRLNAGFIVLSAPAVALQLAQLYYGVYRRQLRKARFLVLISIDLGFLGLATALLTGRPS</sequence>
<dbReference type="EMBL" id="BNED01000005">
    <property type="protein sequence ID" value="GHI81689.1"/>
    <property type="molecule type" value="Genomic_DNA"/>
</dbReference>
<evidence type="ECO:0000256" key="1">
    <source>
        <dbReference type="ARBA" id="ARBA00004141"/>
    </source>
</evidence>
<feature type="transmembrane region" description="Helical" evidence="5">
    <location>
        <begin position="140"/>
        <end position="160"/>
    </location>
</feature>
<name>A0ABQ3TMR2_9ACTN</name>
<evidence type="ECO:0000256" key="5">
    <source>
        <dbReference type="SAM" id="Phobius"/>
    </source>
</evidence>
<gene>
    <name evidence="6" type="ORF">Sspor_72500</name>
</gene>
<feature type="transmembrane region" description="Helical" evidence="5">
    <location>
        <begin position="237"/>
        <end position="259"/>
    </location>
</feature>
<keyword evidence="2 5" id="KW-0812">Transmembrane</keyword>
<keyword evidence="4 5" id="KW-0472">Membrane</keyword>
<proteinExistence type="predicted"/>
<reference evidence="7" key="1">
    <citation type="submission" date="2023-07" db="EMBL/GenBank/DDBJ databases">
        <title>Whole genome shotgun sequence of Streptomyces spororaveus NBRC 15456.</title>
        <authorList>
            <person name="Komaki H."/>
            <person name="Tamura T."/>
        </authorList>
    </citation>
    <scope>NUCLEOTIDE SEQUENCE [LARGE SCALE GENOMIC DNA]</scope>
    <source>
        <strain evidence="7">NBRC 15456</strain>
    </source>
</reference>
<evidence type="ECO:0000256" key="4">
    <source>
        <dbReference type="ARBA" id="ARBA00023136"/>
    </source>
</evidence>
<feature type="transmembrane region" description="Helical" evidence="5">
    <location>
        <begin position="21"/>
        <end position="42"/>
    </location>
</feature>
<evidence type="ECO:0000313" key="7">
    <source>
        <dbReference type="Proteomes" id="UP000608522"/>
    </source>
</evidence>
<evidence type="ECO:0000256" key="3">
    <source>
        <dbReference type="ARBA" id="ARBA00022989"/>
    </source>
</evidence>
<feature type="transmembrane region" description="Helical" evidence="5">
    <location>
        <begin position="197"/>
        <end position="216"/>
    </location>
</feature>
<feature type="transmembrane region" description="Helical" evidence="5">
    <location>
        <begin position="296"/>
        <end position="316"/>
    </location>
</feature>
<dbReference type="Pfam" id="PF01040">
    <property type="entry name" value="UbiA"/>
    <property type="match status" value="1"/>
</dbReference>
<accession>A0ABQ3TMR2</accession>
<evidence type="ECO:0008006" key="8">
    <source>
        <dbReference type="Google" id="ProtNLM"/>
    </source>
</evidence>
<feature type="transmembrane region" description="Helical" evidence="5">
    <location>
        <begin position="112"/>
        <end position="134"/>
    </location>
</feature>
<feature type="transmembrane region" description="Helical" evidence="5">
    <location>
        <begin position="172"/>
        <end position="191"/>
    </location>
</feature>
<protein>
    <recommendedName>
        <fullName evidence="8">1,4-dihydroxy-2-naphthoate octaprenyltransferase</fullName>
    </recommendedName>
</protein>
<keyword evidence="7" id="KW-1185">Reference proteome</keyword>
<dbReference type="InterPro" id="IPR000537">
    <property type="entry name" value="UbiA_prenyltransferase"/>
</dbReference>